<organism evidence="3 4">
    <name type="scientific">Terriglobus roseus</name>
    <dbReference type="NCBI Taxonomy" id="392734"/>
    <lineage>
        <taxon>Bacteria</taxon>
        <taxon>Pseudomonadati</taxon>
        <taxon>Acidobacteriota</taxon>
        <taxon>Terriglobia</taxon>
        <taxon>Terriglobales</taxon>
        <taxon>Acidobacteriaceae</taxon>
        <taxon>Terriglobus</taxon>
    </lineage>
</organism>
<keyword evidence="2" id="KW-0472">Membrane</keyword>
<dbReference type="RefSeq" id="WP_083343470.1">
    <property type="nucleotide sequence ID" value="NZ_LT629690.1"/>
</dbReference>
<evidence type="ECO:0000313" key="3">
    <source>
        <dbReference type="EMBL" id="SDE68809.1"/>
    </source>
</evidence>
<proteinExistence type="predicted"/>
<evidence type="ECO:0000256" key="1">
    <source>
        <dbReference type="SAM" id="MobiDB-lite"/>
    </source>
</evidence>
<keyword evidence="4" id="KW-1185">Reference proteome</keyword>
<feature type="transmembrane region" description="Helical" evidence="2">
    <location>
        <begin position="12"/>
        <end position="38"/>
    </location>
</feature>
<protein>
    <submittedName>
        <fullName evidence="3">Uncharacterized protein</fullName>
    </submittedName>
</protein>
<keyword evidence="2" id="KW-1133">Transmembrane helix</keyword>
<dbReference type="Proteomes" id="UP000182427">
    <property type="component" value="Chromosome I"/>
</dbReference>
<evidence type="ECO:0000313" key="4">
    <source>
        <dbReference type="Proteomes" id="UP000182427"/>
    </source>
</evidence>
<dbReference type="AlphaFoldDB" id="A0A1G7EYT4"/>
<gene>
    <name evidence="3" type="ORF">SAMN05444167_0150</name>
</gene>
<dbReference type="EMBL" id="LT629690">
    <property type="protein sequence ID" value="SDE68809.1"/>
    <property type="molecule type" value="Genomic_DNA"/>
</dbReference>
<evidence type="ECO:0000256" key="2">
    <source>
        <dbReference type="SAM" id="Phobius"/>
    </source>
</evidence>
<feature type="compositionally biased region" description="Pro residues" evidence="1">
    <location>
        <begin position="104"/>
        <end position="124"/>
    </location>
</feature>
<reference evidence="4" key="1">
    <citation type="submission" date="2016-10" db="EMBL/GenBank/DDBJ databases">
        <authorList>
            <person name="Varghese N."/>
            <person name="Submissions S."/>
        </authorList>
    </citation>
    <scope>NUCLEOTIDE SEQUENCE [LARGE SCALE GENOMIC DNA]</scope>
    <source>
        <strain evidence="4">GAS232</strain>
    </source>
</reference>
<name>A0A1G7EYT4_9BACT</name>
<accession>A0A1G7EYT4</accession>
<keyword evidence="2" id="KW-0812">Transmembrane</keyword>
<feature type="region of interest" description="Disordered" evidence="1">
    <location>
        <begin position="99"/>
        <end position="124"/>
    </location>
</feature>
<sequence length="124" mass="13797">MEHTPPDPAQIHAMMMAMIPFIFFGMLVVWAILIVPFWQIFKKAGMTPALSLLMILPLVNLIMLYVLAFSRWNVIPAGPEYPPYPPPYPPQPGYVPPTAYAAPPAYPPQQPPYVPPPTDPNTTA</sequence>
<dbReference type="OrthoDB" id="123194at2"/>
<feature type="transmembrane region" description="Helical" evidence="2">
    <location>
        <begin position="50"/>
        <end position="72"/>
    </location>
</feature>